<dbReference type="EMBL" id="SJPH01000001">
    <property type="protein sequence ID" value="TWT48659.1"/>
    <property type="molecule type" value="Genomic_DNA"/>
</dbReference>
<feature type="transmembrane region" description="Helical" evidence="1">
    <location>
        <begin position="176"/>
        <end position="198"/>
    </location>
</feature>
<feature type="transmembrane region" description="Helical" evidence="1">
    <location>
        <begin position="72"/>
        <end position="94"/>
    </location>
</feature>
<proteinExistence type="predicted"/>
<name>A0A5C5WF00_9BACT</name>
<gene>
    <name evidence="2" type="ORF">Pla111_04340</name>
</gene>
<reference evidence="2 3" key="1">
    <citation type="submission" date="2019-02" db="EMBL/GenBank/DDBJ databases">
        <title>Deep-cultivation of Planctomycetes and their phenomic and genomic characterization uncovers novel biology.</title>
        <authorList>
            <person name="Wiegand S."/>
            <person name="Jogler M."/>
            <person name="Boedeker C."/>
            <person name="Pinto D."/>
            <person name="Vollmers J."/>
            <person name="Rivas-Marin E."/>
            <person name="Kohn T."/>
            <person name="Peeters S.H."/>
            <person name="Heuer A."/>
            <person name="Rast P."/>
            <person name="Oberbeckmann S."/>
            <person name="Bunk B."/>
            <person name="Jeske O."/>
            <person name="Meyerdierks A."/>
            <person name="Storesund J.E."/>
            <person name="Kallscheuer N."/>
            <person name="Luecker S."/>
            <person name="Lage O.M."/>
            <person name="Pohl T."/>
            <person name="Merkel B.J."/>
            <person name="Hornburger P."/>
            <person name="Mueller R.-W."/>
            <person name="Bruemmer F."/>
            <person name="Labrenz M."/>
            <person name="Spormann A.M."/>
            <person name="Op Den Camp H."/>
            <person name="Overmann J."/>
            <person name="Amann R."/>
            <person name="Jetten M.S.M."/>
            <person name="Mascher T."/>
            <person name="Medema M.H."/>
            <person name="Devos D.P."/>
            <person name="Kaster A.-K."/>
            <person name="Ovreas L."/>
            <person name="Rohde M."/>
            <person name="Galperin M.Y."/>
            <person name="Jogler C."/>
        </authorList>
    </citation>
    <scope>NUCLEOTIDE SEQUENCE [LARGE SCALE GENOMIC DNA]</scope>
    <source>
        <strain evidence="2 3">Pla111</strain>
    </source>
</reference>
<dbReference type="RefSeq" id="WP_146570902.1">
    <property type="nucleotide sequence ID" value="NZ_SJPH01000001.1"/>
</dbReference>
<feature type="transmembrane region" description="Helical" evidence="1">
    <location>
        <begin position="139"/>
        <end position="164"/>
    </location>
</feature>
<feature type="transmembrane region" description="Helical" evidence="1">
    <location>
        <begin position="205"/>
        <end position="225"/>
    </location>
</feature>
<keyword evidence="1" id="KW-0472">Membrane</keyword>
<keyword evidence="1" id="KW-0812">Transmembrane</keyword>
<accession>A0A5C5WF00</accession>
<evidence type="ECO:0000313" key="2">
    <source>
        <dbReference type="EMBL" id="TWT48659.1"/>
    </source>
</evidence>
<dbReference type="Proteomes" id="UP000318995">
    <property type="component" value="Unassembled WGS sequence"/>
</dbReference>
<dbReference type="AlphaFoldDB" id="A0A5C5WF00"/>
<protein>
    <submittedName>
        <fullName evidence="2">Uncharacterized protein</fullName>
    </submittedName>
</protein>
<evidence type="ECO:0000256" key="1">
    <source>
        <dbReference type="SAM" id="Phobius"/>
    </source>
</evidence>
<dbReference type="OrthoDB" id="284830at2"/>
<feature type="transmembrane region" description="Helical" evidence="1">
    <location>
        <begin position="106"/>
        <end position="127"/>
    </location>
</feature>
<keyword evidence="3" id="KW-1185">Reference proteome</keyword>
<keyword evidence="1" id="KW-1133">Transmembrane helix</keyword>
<sequence>MAIQVTCPGCMARFTVADEHGGKQGPCPKCKKPITIPKAEDQIVIHAPKGEGPTNKEGKRVLKTVKRKDTAFSPLIATGVGVTVLLTLLAAFLLRGYPDTAGSYPILGGGALLLGPLLAWAGYLFLRDQELEPYQGGPLWIRALVCGLVYALAWGIYLLIASQIGETGWQQNGLEIWQMGFAAAVAVGIGTFAAFVSLDLEPLMGFLHCALYFAVTVGLRFVMALPPLPGLKGD</sequence>
<evidence type="ECO:0000313" key="3">
    <source>
        <dbReference type="Proteomes" id="UP000318995"/>
    </source>
</evidence>
<organism evidence="2 3">
    <name type="scientific">Botrimarina hoheduenensis</name>
    <dbReference type="NCBI Taxonomy" id="2528000"/>
    <lineage>
        <taxon>Bacteria</taxon>
        <taxon>Pseudomonadati</taxon>
        <taxon>Planctomycetota</taxon>
        <taxon>Planctomycetia</taxon>
        <taxon>Pirellulales</taxon>
        <taxon>Lacipirellulaceae</taxon>
        <taxon>Botrimarina</taxon>
    </lineage>
</organism>
<comment type="caution">
    <text evidence="2">The sequence shown here is derived from an EMBL/GenBank/DDBJ whole genome shotgun (WGS) entry which is preliminary data.</text>
</comment>